<name>A0ABS7DQI3_9FIRM</name>
<proteinExistence type="predicted"/>
<dbReference type="Proteomes" id="UP000719942">
    <property type="component" value="Unassembled WGS sequence"/>
</dbReference>
<comment type="caution">
    <text evidence="2">The sequence shown here is derived from an EMBL/GenBank/DDBJ whole genome shotgun (WGS) entry which is preliminary data.</text>
</comment>
<accession>A0ABS7DQI3</accession>
<gene>
    <name evidence="2" type="ORF">J5W02_09670</name>
</gene>
<evidence type="ECO:0000313" key="2">
    <source>
        <dbReference type="EMBL" id="MBW7573080.1"/>
    </source>
</evidence>
<evidence type="ECO:0000256" key="1">
    <source>
        <dbReference type="SAM" id="MobiDB-lite"/>
    </source>
</evidence>
<organism evidence="2 3">
    <name type="scientific">Caproiciproducens faecalis</name>
    <dbReference type="NCBI Taxonomy" id="2820301"/>
    <lineage>
        <taxon>Bacteria</taxon>
        <taxon>Bacillati</taxon>
        <taxon>Bacillota</taxon>
        <taxon>Clostridia</taxon>
        <taxon>Eubacteriales</taxon>
        <taxon>Acutalibacteraceae</taxon>
        <taxon>Caproiciproducens</taxon>
    </lineage>
</organism>
<feature type="compositionally biased region" description="Basic and acidic residues" evidence="1">
    <location>
        <begin position="1"/>
        <end position="11"/>
    </location>
</feature>
<keyword evidence="3" id="KW-1185">Reference proteome</keyword>
<protein>
    <submittedName>
        <fullName evidence="2">Uncharacterized protein</fullName>
    </submittedName>
</protein>
<feature type="region of interest" description="Disordered" evidence="1">
    <location>
        <begin position="1"/>
        <end position="132"/>
    </location>
</feature>
<sequence>MKEGTSSRTEGENPPVQNGSSTGNPDHEGNEGTRGTRVKNAPPSNPSGRAKRNQFMDNSSGEKSTGSRTEGENPPVQDASSTGNPDHEGNEGTRGTKVKNAPPSNPSGRAKRNQFMDNSSGERKHRLVIMLC</sequence>
<dbReference type="EMBL" id="JAGFNZ010000003">
    <property type="protein sequence ID" value="MBW7573080.1"/>
    <property type="molecule type" value="Genomic_DNA"/>
</dbReference>
<feature type="compositionally biased region" description="Polar residues" evidence="1">
    <location>
        <begin position="55"/>
        <end position="68"/>
    </location>
</feature>
<evidence type="ECO:0000313" key="3">
    <source>
        <dbReference type="Proteomes" id="UP000719942"/>
    </source>
</evidence>
<dbReference type="RefSeq" id="WP_219965480.1">
    <property type="nucleotide sequence ID" value="NZ_JAGFNZ010000003.1"/>
</dbReference>
<feature type="compositionally biased region" description="Basic residues" evidence="1">
    <location>
        <begin position="123"/>
        <end position="132"/>
    </location>
</feature>
<feature type="compositionally biased region" description="Polar residues" evidence="1">
    <location>
        <begin position="15"/>
        <end position="24"/>
    </location>
</feature>
<reference evidence="2 3" key="1">
    <citation type="submission" date="2021-03" db="EMBL/GenBank/DDBJ databases">
        <title>Caproiciproducens sp. nov. isolated from feces of cow.</title>
        <authorList>
            <person name="Choi J.-Y."/>
        </authorList>
    </citation>
    <scope>NUCLEOTIDE SEQUENCE [LARGE SCALE GENOMIC DNA]</scope>
    <source>
        <strain evidence="2 3">AGMB10547</strain>
    </source>
</reference>